<gene>
    <name evidence="1" type="ORF">E1212_27690</name>
</gene>
<dbReference type="Proteomes" id="UP000295621">
    <property type="component" value="Unassembled WGS sequence"/>
</dbReference>
<dbReference type="EMBL" id="SMKL01000109">
    <property type="protein sequence ID" value="TDC46097.1"/>
    <property type="molecule type" value="Genomic_DNA"/>
</dbReference>
<comment type="caution">
    <text evidence="1">The sequence shown here is derived from an EMBL/GenBank/DDBJ whole genome shotgun (WGS) entry which is preliminary data.</text>
</comment>
<dbReference type="RefSeq" id="WP_131988548.1">
    <property type="nucleotide sequence ID" value="NZ_SMKL01000109.1"/>
</dbReference>
<evidence type="ECO:0000313" key="2">
    <source>
        <dbReference type="Proteomes" id="UP000295621"/>
    </source>
</evidence>
<accession>A0A4R4RAQ4</accession>
<proteinExistence type="predicted"/>
<reference evidence="1 2" key="1">
    <citation type="submission" date="2019-02" db="EMBL/GenBank/DDBJ databases">
        <title>Draft genome sequences of novel Actinobacteria.</title>
        <authorList>
            <person name="Sahin N."/>
            <person name="Ay H."/>
            <person name="Saygin H."/>
        </authorList>
    </citation>
    <scope>NUCLEOTIDE SEQUENCE [LARGE SCALE GENOMIC DNA]</scope>
    <source>
        <strain evidence="1 2">KC603</strain>
    </source>
</reference>
<protein>
    <submittedName>
        <fullName evidence="1">DUF2867 domain-containing protein</fullName>
    </submittedName>
</protein>
<dbReference type="OrthoDB" id="4551029at2"/>
<keyword evidence="2" id="KW-1185">Reference proteome</keyword>
<dbReference type="Pfam" id="PF11066">
    <property type="entry name" value="DUF2867"/>
    <property type="match status" value="1"/>
</dbReference>
<evidence type="ECO:0000313" key="1">
    <source>
        <dbReference type="EMBL" id="TDC46097.1"/>
    </source>
</evidence>
<name>A0A4R4RAQ4_9ACTN</name>
<dbReference type="AlphaFoldDB" id="A0A4R4RAQ4"/>
<dbReference type="InterPro" id="IPR021295">
    <property type="entry name" value="DUF2867"/>
</dbReference>
<sequence>MRLPAQAHTGRPWLIHEIAPDFRLEDVWALPAHGGRHDFPRLVEAFDTLPFPEQAPPPVRALWAARWTLGRLLGWDDPSSAVGARVPSLRERLPAGVEAPVDDGALPGTPFTTVYVRPGEYAAELANETVHAVLHLGWVDDGGAGHRGQLAVLVKPHGRRGALYLAAIKPLRLAVVYPALLRLLDLRWRELEDQPSR</sequence>
<organism evidence="1 2">
    <name type="scientific">Jiangella ureilytica</name>
    <dbReference type="NCBI Taxonomy" id="2530374"/>
    <lineage>
        <taxon>Bacteria</taxon>
        <taxon>Bacillati</taxon>
        <taxon>Actinomycetota</taxon>
        <taxon>Actinomycetes</taxon>
        <taxon>Jiangellales</taxon>
        <taxon>Jiangellaceae</taxon>
        <taxon>Jiangella</taxon>
    </lineage>
</organism>